<organism evidence="1 2">
    <name type="scientific">Candidatus Protoclostridium stercorigallinarum</name>
    <dbReference type="NCBI Taxonomy" id="2838741"/>
    <lineage>
        <taxon>Bacteria</taxon>
        <taxon>Bacillati</taxon>
        <taxon>Bacillota</taxon>
        <taxon>Clostridia</taxon>
        <taxon>Candidatus Protoclostridium</taxon>
    </lineage>
</organism>
<dbReference type="Pfam" id="PF09148">
    <property type="entry name" value="DUF1934"/>
    <property type="match status" value="1"/>
</dbReference>
<proteinExistence type="predicted"/>
<reference evidence="1" key="1">
    <citation type="journal article" date="2021" name="PeerJ">
        <title>Extensive microbial diversity within the chicken gut microbiome revealed by metagenomics and culture.</title>
        <authorList>
            <person name="Gilroy R."/>
            <person name="Ravi A."/>
            <person name="Getino M."/>
            <person name="Pursley I."/>
            <person name="Horton D.L."/>
            <person name="Alikhan N.F."/>
            <person name="Baker D."/>
            <person name="Gharbi K."/>
            <person name="Hall N."/>
            <person name="Watson M."/>
            <person name="Adriaenssens E.M."/>
            <person name="Foster-Nyarko E."/>
            <person name="Jarju S."/>
            <person name="Secka A."/>
            <person name="Antonio M."/>
            <person name="Oren A."/>
            <person name="Chaudhuri R.R."/>
            <person name="La Ragione R."/>
            <person name="Hildebrand F."/>
            <person name="Pallen M.J."/>
        </authorList>
    </citation>
    <scope>NUCLEOTIDE SEQUENCE</scope>
    <source>
        <strain evidence="1">12435</strain>
    </source>
</reference>
<reference evidence="1" key="2">
    <citation type="submission" date="2021-04" db="EMBL/GenBank/DDBJ databases">
        <authorList>
            <person name="Gilroy R."/>
        </authorList>
    </citation>
    <scope>NUCLEOTIDE SEQUENCE</scope>
    <source>
        <strain evidence="1">12435</strain>
    </source>
</reference>
<dbReference type="InterPro" id="IPR015231">
    <property type="entry name" value="DUF1934"/>
</dbReference>
<dbReference type="AlphaFoldDB" id="A0A9D1PXZ4"/>
<dbReference type="InterPro" id="IPR012674">
    <property type="entry name" value="Calycin"/>
</dbReference>
<comment type="caution">
    <text evidence="1">The sequence shown here is derived from an EMBL/GenBank/DDBJ whole genome shotgun (WGS) entry which is preliminary data.</text>
</comment>
<protein>
    <submittedName>
        <fullName evidence="1">DUF1934 domain-containing protein</fullName>
    </submittedName>
</protein>
<gene>
    <name evidence="1" type="ORF">H9892_00655</name>
</gene>
<dbReference type="SUPFAM" id="SSF50814">
    <property type="entry name" value="Lipocalins"/>
    <property type="match status" value="1"/>
</dbReference>
<sequence>MERSATITLREKATEAPVLVTQGVVDRIGSSLSIRYHDGEAFYRVGVSEGLVSIAREGEEDYTLVLSEGKEHSFGVESPFGEIPLKVIPRLVRSKIKTDGLSVKLAYDLLSGEVTQKFRLYIDCKYNEDT</sequence>
<accession>A0A9D1PXZ4</accession>
<evidence type="ECO:0000313" key="2">
    <source>
        <dbReference type="Proteomes" id="UP000823990"/>
    </source>
</evidence>
<evidence type="ECO:0000313" key="1">
    <source>
        <dbReference type="EMBL" id="HIW01842.1"/>
    </source>
</evidence>
<dbReference type="Gene3D" id="2.40.128.20">
    <property type="match status" value="1"/>
</dbReference>
<dbReference type="Proteomes" id="UP000823990">
    <property type="component" value="Unassembled WGS sequence"/>
</dbReference>
<dbReference type="EMBL" id="DXHS01000010">
    <property type="protein sequence ID" value="HIW01842.1"/>
    <property type="molecule type" value="Genomic_DNA"/>
</dbReference>
<name>A0A9D1PXZ4_9FIRM</name>